<dbReference type="GO" id="GO:0016491">
    <property type="term" value="F:oxidoreductase activity"/>
    <property type="evidence" value="ECO:0007669"/>
    <property type="project" value="UniProtKB-KW"/>
</dbReference>
<dbReference type="InterPro" id="IPR036291">
    <property type="entry name" value="NAD(P)-bd_dom_sf"/>
</dbReference>
<gene>
    <name evidence="3" type="ORF">FB471_5306</name>
</gene>
<organism evidence="3 4">
    <name type="scientific">Amycolatopsis cihanbeyliensis</name>
    <dbReference type="NCBI Taxonomy" id="1128664"/>
    <lineage>
        <taxon>Bacteria</taxon>
        <taxon>Bacillati</taxon>
        <taxon>Actinomycetota</taxon>
        <taxon>Actinomycetes</taxon>
        <taxon>Pseudonocardiales</taxon>
        <taxon>Pseudonocardiaceae</taxon>
        <taxon>Amycolatopsis</taxon>
    </lineage>
</organism>
<dbReference type="PANTHER" id="PTHR43157:SF31">
    <property type="entry name" value="PHOSPHATIDYLINOSITOL-GLYCAN BIOSYNTHESIS CLASS F PROTEIN"/>
    <property type="match status" value="1"/>
</dbReference>
<dbReference type="SUPFAM" id="SSF51735">
    <property type="entry name" value="NAD(P)-binding Rossmann-fold domains"/>
    <property type="match status" value="1"/>
</dbReference>
<dbReference type="PRINTS" id="PR00081">
    <property type="entry name" value="GDHRDH"/>
</dbReference>
<evidence type="ECO:0000256" key="1">
    <source>
        <dbReference type="ARBA" id="ARBA00023002"/>
    </source>
</evidence>
<dbReference type="NCBIfam" id="NF004846">
    <property type="entry name" value="PRK06197.1"/>
    <property type="match status" value="1"/>
</dbReference>
<accession>A0A542DQU3</accession>
<sequence>MSSRWTAKDIPDQHGRTVVVTGANSGLGLVTAKELAAAGARVVLACRDVAKGRAAAAELPGTVRVRALDLADLDSVRTFADELEGQVDVLINNAGLMAVPQGRTKDGFETQLGVNHLGHFALTGLLLDRITDRVVTLSSFLHRLGRIRLADPNFSAGYRRWSAYGQAKLANLMFAYELQRRLEAAGSGVRSMAAHPGYAATNLQGRTESIQDLGMKLMNRVIAQSAEGGALPTLHAATVPELPGGSFIGPNRPGEMSGYPHRVGSNKASRDREMQRRLWELSEDLTGVRYRFEAARS</sequence>
<proteinExistence type="predicted"/>
<dbReference type="CDD" id="cd05327">
    <property type="entry name" value="retinol-DH_like_SDR_c_like"/>
    <property type="match status" value="1"/>
</dbReference>
<dbReference type="EMBL" id="VFML01000001">
    <property type="protein sequence ID" value="TQJ05472.1"/>
    <property type="molecule type" value="Genomic_DNA"/>
</dbReference>
<dbReference type="RefSeq" id="WP_142000993.1">
    <property type="nucleotide sequence ID" value="NZ_VFML01000001.1"/>
</dbReference>
<dbReference type="Gene3D" id="3.40.50.720">
    <property type="entry name" value="NAD(P)-binding Rossmann-like Domain"/>
    <property type="match status" value="1"/>
</dbReference>
<dbReference type="AlphaFoldDB" id="A0A542DQU3"/>
<name>A0A542DQU3_AMYCI</name>
<feature type="region of interest" description="Disordered" evidence="2">
    <location>
        <begin position="251"/>
        <end position="273"/>
    </location>
</feature>
<dbReference type="PANTHER" id="PTHR43157">
    <property type="entry name" value="PHOSPHATIDYLINOSITOL-GLYCAN BIOSYNTHESIS CLASS F PROTEIN-RELATED"/>
    <property type="match status" value="1"/>
</dbReference>
<dbReference type="Proteomes" id="UP000320876">
    <property type="component" value="Unassembled WGS sequence"/>
</dbReference>
<dbReference type="OrthoDB" id="4577644at2"/>
<evidence type="ECO:0000313" key="4">
    <source>
        <dbReference type="Proteomes" id="UP000320876"/>
    </source>
</evidence>
<evidence type="ECO:0000313" key="3">
    <source>
        <dbReference type="EMBL" id="TQJ05472.1"/>
    </source>
</evidence>
<dbReference type="Pfam" id="PF00106">
    <property type="entry name" value="adh_short"/>
    <property type="match status" value="1"/>
</dbReference>
<evidence type="ECO:0000256" key="2">
    <source>
        <dbReference type="SAM" id="MobiDB-lite"/>
    </source>
</evidence>
<keyword evidence="4" id="KW-1185">Reference proteome</keyword>
<reference evidence="3 4" key="1">
    <citation type="submission" date="2019-06" db="EMBL/GenBank/DDBJ databases">
        <title>Sequencing the genomes of 1000 actinobacteria strains.</title>
        <authorList>
            <person name="Klenk H.-P."/>
        </authorList>
    </citation>
    <scope>NUCLEOTIDE SEQUENCE [LARGE SCALE GENOMIC DNA]</scope>
    <source>
        <strain evidence="3 4">DSM 45679</strain>
    </source>
</reference>
<keyword evidence="1" id="KW-0560">Oxidoreductase</keyword>
<dbReference type="InterPro" id="IPR002347">
    <property type="entry name" value="SDR_fam"/>
</dbReference>
<protein>
    <submittedName>
        <fullName evidence="3">NAD(P)-dependent dehydrogenase (Short-subunit alcohol dehydrogenase family)</fullName>
    </submittedName>
</protein>
<comment type="caution">
    <text evidence="3">The sequence shown here is derived from an EMBL/GenBank/DDBJ whole genome shotgun (WGS) entry which is preliminary data.</text>
</comment>